<dbReference type="Proteomes" id="UP000229334">
    <property type="component" value="Unassembled WGS sequence"/>
</dbReference>
<sequence length="641" mass="72850">MKIVTVVPLEKGFFKENLSYFSAKELKPGAVVSIPLRQKTVEALVIEVEDLSVLKTELKKSDFSLKKIGAVKSAGFFKPEFISAAEETANYQITSLGSVIRSFTPSTILKGISKLKPLSPSKEITIIDQQIKLEKFILQEPDDDRFALYKKIIRENFAQKQSVFLLTPTNADAHHLFELLTRGIENYTILLTSDTPEKDQLKNWKQALQNPHPLLIIGTPLFLSLPRLDLKTIIVERENATAYKQLTRPYIDARLFAERLAKHSRAKLILGDIILRTETIWRKDQGEFIPLSPSTYRSFSSAQKQILVPTKQLAGEQKIFDQAIGPELKTLIEKIITQGENLFIFSGRRGLNPLTICSDCGQILDCPKCHIPLNLHQGETSKKNPNHFWLCHKCGHNQTANDNCPTCSGHRLILMGFGAEKVEAELNILFPNTKIWRLDSDHKRLAKKTEEIINTFYQSPGAILIGTELALFHLREKIDNVAVVSIDAYFTIPEFRINEKIFNILLRLRQLTLKNFMIQTREASEKILAFALKGNIADFQRQELVERKKLKYPPFSTLIKISVRANNHNLTQALETLKDEHLTKYQTIIYDSVNNLGTGADTWTNLLLRLPAGAWPESNLLILLRQLSPAFFINVDPDNIF</sequence>
<evidence type="ECO:0000256" key="1">
    <source>
        <dbReference type="ARBA" id="ARBA00022741"/>
    </source>
</evidence>
<gene>
    <name evidence="5" type="ORF">COX02_00725</name>
</gene>
<keyword evidence="2" id="KW-0067">ATP-binding</keyword>
<dbReference type="GO" id="GO:0006270">
    <property type="term" value="P:DNA replication initiation"/>
    <property type="evidence" value="ECO:0007669"/>
    <property type="project" value="TreeGrafter"/>
</dbReference>
<dbReference type="Gene3D" id="3.40.1440.60">
    <property type="entry name" value="PriA, 3(prime) DNA-binding domain"/>
    <property type="match status" value="1"/>
</dbReference>
<protein>
    <recommendedName>
        <fullName evidence="4">Primosomal protein N' 3' DNA-binding domain-containing protein</fullName>
    </recommendedName>
</protein>
<dbReference type="Gene3D" id="3.40.50.300">
    <property type="entry name" value="P-loop containing nucleotide triphosphate hydrolases"/>
    <property type="match status" value="1"/>
</dbReference>
<evidence type="ECO:0000259" key="4">
    <source>
        <dbReference type="Pfam" id="PF17764"/>
    </source>
</evidence>
<dbReference type="EMBL" id="PCSX01000012">
    <property type="protein sequence ID" value="PIP58366.1"/>
    <property type="molecule type" value="Genomic_DNA"/>
</dbReference>
<dbReference type="InterPro" id="IPR027417">
    <property type="entry name" value="P-loop_NTPase"/>
</dbReference>
<dbReference type="GO" id="GO:0006310">
    <property type="term" value="P:DNA recombination"/>
    <property type="evidence" value="ECO:0007669"/>
    <property type="project" value="TreeGrafter"/>
</dbReference>
<dbReference type="GO" id="GO:0006302">
    <property type="term" value="P:double-strand break repair"/>
    <property type="evidence" value="ECO:0007669"/>
    <property type="project" value="TreeGrafter"/>
</dbReference>
<accession>A0A2H0BL08</accession>
<evidence type="ECO:0000313" key="5">
    <source>
        <dbReference type="EMBL" id="PIP58366.1"/>
    </source>
</evidence>
<evidence type="ECO:0000256" key="3">
    <source>
        <dbReference type="ARBA" id="ARBA00023125"/>
    </source>
</evidence>
<organism evidence="5 6">
    <name type="scientific">Candidatus Vogelbacteria bacterium CG22_combo_CG10-13_8_21_14_all_37_9</name>
    <dbReference type="NCBI Taxonomy" id="1975046"/>
    <lineage>
        <taxon>Bacteria</taxon>
        <taxon>Candidatus Vogeliibacteriota</taxon>
    </lineage>
</organism>
<keyword evidence="3" id="KW-0238">DNA-binding</keyword>
<dbReference type="InterPro" id="IPR041222">
    <property type="entry name" value="PriA_3primeBD"/>
</dbReference>
<dbReference type="InterPro" id="IPR037274">
    <property type="entry name" value="Znf_CHY_sf"/>
</dbReference>
<keyword evidence="1" id="KW-0547">Nucleotide-binding</keyword>
<dbReference type="AlphaFoldDB" id="A0A2H0BL08"/>
<dbReference type="PANTHER" id="PTHR30580:SF0">
    <property type="entry name" value="PRIMOSOMAL PROTEIN N"/>
    <property type="match status" value="1"/>
</dbReference>
<dbReference type="Pfam" id="PF17764">
    <property type="entry name" value="PriA_3primeBD"/>
    <property type="match status" value="1"/>
</dbReference>
<name>A0A2H0BL08_9BACT</name>
<dbReference type="GO" id="GO:0043138">
    <property type="term" value="F:3'-5' DNA helicase activity"/>
    <property type="evidence" value="ECO:0007669"/>
    <property type="project" value="TreeGrafter"/>
</dbReference>
<dbReference type="PANTHER" id="PTHR30580">
    <property type="entry name" value="PRIMOSOMAL PROTEIN N"/>
    <property type="match status" value="1"/>
</dbReference>
<evidence type="ECO:0000313" key="6">
    <source>
        <dbReference type="Proteomes" id="UP000229334"/>
    </source>
</evidence>
<evidence type="ECO:0000256" key="2">
    <source>
        <dbReference type="ARBA" id="ARBA00022840"/>
    </source>
</evidence>
<proteinExistence type="predicted"/>
<dbReference type="GO" id="GO:0005524">
    <property type="term" value="F:ATP binding"/>
    <property type="evidence" value="ECO:0007669"/>
    <property type="project" value="UniProtKB-KW"/>
</dbReference>
<feature type="domain" description="Primosomal protein N' 3' DNA-binding" evidence="4">
    <location>
        <begin position="16"/>
        <end position="105"/>
    </location>
</feature>
<dbReference type="GO" id="GO:0003677">
    <property type="term" value="F:DNA binding"/>
    <property type="evidence" value="ECO:0007669"/>
    <property type="project" value="UniProtKB-KW"/>
</dbReference>
<comment type="caution">
    <text evidence="5">The sequence shown here is derived from an EMBL/GenBank/DDBJ whole genome shotgun (WGS) entry which is preliminary data.</text>
</comment>
<dbReference type="GO" id="GO:0008270">
    <property type="term" value="F:zinc ion binding"/>
    <property type="evidence" value="ECO:0007669"/>
    <property type="project" value="InterPro"/>
</dbReference>
<dbReference type="SUPFAM" id="SSF161219">
    <property type="entry name" value="CHY zinc finger-like"/>
    <property type="match status" value="1"/>
</dbReference>
<dbReference type="InterPro" id="IPR042115">
    <property type="entry name" value="PriA_3primeBD_sf"/>
</dbReference>
<reference evidence="5 6" key="1">
    <citation type="submission" date="2017-09" db="EMBL/GenBank/DDBJ databases">
        <title>Depth-based differentiation of microbial function through sediment-hosted aquifers and enrichment of novel symbionts in the deep terrestrial subsurface.</title>
        <authorList>
            <person name="Probst A.J."/>
            <person name="Ladd B."/>
            <person name="Jarett J.K."/>
            <person name="Geller-Mcgrath D.E."/>
            <person name="Sieber C.M."/>
            <person name="Emerson J.B."/>
            <person name="Anantharaman K."/>
            <person name="Thomas B.C."/>
            <person name="Malmstrom R."/>
            <person name="Stieglmeier M."/>
            <person name="Klingl A."/>
            <person name="Woyke T."/>
            <person name="Ryan C.M."/>
            <person name="Banfield J.F."/>
        </authorList>
    </citation>
    <scope>NUCLEOTIDE SEQUENCE [LARGE SCALE GENOMIC DNA]</scope>
    <source>
        <strain evidence="5">CG22_combo_CG10-13_8_21_14_all_37_9</strain>
    </source>
</reference>